<dbReference type="RefSeq" id="WP_091271581.1">
    <property type="nucleotide sequence ID" value="NZ_FNDK01000003.1"/>
</dbReference>
<keyword evidence="2" id="KW-1185">Reference proteome</keyword>
<dbReference type="AlphaFoldDB" id="A0A1G8ATV5"/>
<protein>
    <submittedName>
        <fullName evidence="1">Uncharacterized protein</fullName>
    </submittedName>
</protein>
<sequence>MFDFEKWSQRLYDTVERTDEEEALSARDNELEELWEELFQQTDDTYVQFLDELLTLTKKDMQTDHPSAKQDIHQLVDRMRESVLEGNES</sequence>
<accession>A0A1G8ATV5</accession>
<evidence type="ECO:0000313" key="2">
    <source>
        <dbReference type="Proteomes" id="UP000199163"/>
    </source>
</evidence>
<reference evidence="1 2" key="1">
    <citation type="submission" date="2016-10" db="EMBL/GenBank/DDBJ databases">
        <authorList>
            <person name="de Groot N.N."/>
        </authorList>
    </citation>
    <scope>NUCLEOTIDE SEQUENCE [LARGE SCALE GENOMIC DNA]</scope>
    <source>
        <strain evidence="1 2">DSM 21632</strain>
    </source>
</reference>
<name>A0A1G8ATV5_9BACI</name>
<dbReference type="EMBL" id="FNDK01000003">
    <property type="protein sequence ID" value="SDH24415.1"/>
    <property type="molecule type" value="Genomic_DNA"/>
</dbReference>
<proteinExistence type="predicted"/>
<organism evidence="1 2">
    <name type="scientific">Alteribacillus persepolensis</name>
    <dbReference type="NCBI Taxonomy" id="568899"/>
    <lineage>
        <taxon>Bacteria</taxon>
        <taxon>Bacillati</taxon>
        <taxon>Bacillota</taxon>
        <taxon>Bacilli</taxon>
        <taxon>Bacillales</taxon>
        <taxon>Bacillaceae</taxon>
        <taxon>Alteribacillus</taxon>
    </lineage>
</organism>
<dbReference type="STRING" id="568899.SAMN05192534_10317"/>
<evidence type="ECO:0000313" key="1">
    <source>
        <dbReference type="EMBL" id="SDH24415.1"/>
    </source>
</evidence>
<gene>
    <name evidence="1" type="ORF">SAMN05192534_10317</name>
</gene>
<dbReference type="Proteomes" id="UP000199163">
    <property type="component" value="Unassembled WGS sequence"/>
</dbReference>